<keyword evidence="6" id="KW-0547">Nucleotide-binding</keyword>
<dbReference type="GO" id="GO:0005524">
    <property type="term" value="F:ATP binding"/>
    <property type="evidence" value="ECO:0007669"/>
    <property type="project" value="UniProtKB-KW"/>
</dbReference>
<sequence>MGERIGVYPGTFDPITSGHLDIITRATKVVDYLIIAVADNDGKVPLFPLAERVAMIRGEISTMPSGNGTRIEVRSFNILLVDFVRLCGASLIVRGLRAVSDFEYEFQMAAMNTRIAPTIETVFLTASERCQFISSRFVKEIARLGGDISSFVSPRVLSHLDDKLRVHKG</sequence>
<dbReference type="InterPro" id="IPR014729">
    <property type="entry name" value="Rossmann-like_a/b/a_fold"/>
</dbReference>
<evidence type="ECO:0000256" key="1">
    <source>
        <dbReference type="ARBA" id="ARBA00012392"/>
    </source>
</evidence>
<dbReference type="SUPFAM" id="SSF52374">
    <property type="entry name" value="Nucleotidylyl transferase"/>
    <property type="match status" value="1"/>
</dbReference>
<evidence type="ECO:0000256" key="7">
    <source>
        <dbReference type="ARBA" id="ARBA00022840"/>
    </source>
</evidence>
<dbReference type="GO" id="GO:0004595">
    <property type="term" value="F:pantetheine-phosphate adenylyltransferase activity"/>
    <property type="evidence" value="ECO:0007669"/>
    <property type="project" value="UniProtKB-EC"/>
</dbReference>
<dbReference type="NCBIfam" id="TIGR00125">
    <property type="entry name" value="cyt_tran_rel"/>
    <property type="match status" value="1"/>
</dbReference>
<dbReference type="HAMAP" id="MF_00151">
    <property type="entry name" value="PPAT_bact"/>
    <property type="match status" value="1"/>
</dbReference>
<organism evidence="12">
    <name type="scientific">invertebrate metagenome</name>
    <dbReference type="NCBI Taxonomy" id="1711999"/>
    <lineage>
        <taxon>unclassified sequences</taxon>
        <taxon>metagenomes</taxon>
        <taxon>organismal metagenomes</taxon>
    </lineage>
</organism>
<keyword evidence="3" id="KW-0963">Cytoplasm</keyword>
<proteinExistence type="inferred from homology"/>
<dbReference type="PANTHER" id="PTHR21342">
    <property type="entry name" value="PHOSPHOPANTETHEINE ADENYLYLTRANSFERASE"/>
    <property type="match status" value="1"/>
</dbReference>
<keyword evidence="5 12" id="KW-0548">Nucleotidyltransferase</keyword>
<comment type="catalytic activity">
    <reaction evidence="10">
        <text>(R)-4'-phosphopantetheine + ATP + H(+) = 3'-dephospho-CoA + diphosphate</text>
        <dbReference type="Rhea" id="RHEA:19801"/>
        <dbReference type="ChEBI" id="CHEBI:15378"/>
        <dbReference type="ChEBI" id="CHEBI:30616"/>
        <dbReference type="ChEBI" id="CHEBI:33019"/>
        <dbReference type="ChEBI" id="CHEBI:57328"/>
        <dbReference type="ChEBI" id="CHEBI:61723"/>
        <dbReference type="EC" id="2.7.7.3"/>
    </reaction>
</comment>
<dbReference type="EMBL" id="LR026963">
    <property type="protein sequence ID" value="VBB68923.1"/>
    <property type="molecule type" value="Genomic_DNA"/>
</dbReference>
<dbReference type="PRINTS" id="PR01020">
    <property type="entry name" value="LPSBIOSNTHSS"/>
</dbReference>
<name>A0A484H885_9ZZZZ</name>
<dbReference type="InterPro" id="IPR004821">
    <property type="entry name" value="Cyt_trans-like"/>
</dbReference>
<dbReference type="AlphaFoldDB" id="A0A484H885"/>
<evidence type="ECO:0000256" key="2">
    <source>
        <dbReference type="ARBA" id="ARBA00013868"/>
    </source>
</evidence>
<dbReference type="Pfam" id="PF01467">
    <property type="entry name" value="CTP_transf_like"/>
    <property type="match status" value="1"/>
</dbReference>
<accession>A0A484H885</accession>
<keyword evidence="8" id="KW-0460">Magnesium</keyword>
<evidence type="ECO:0000256" key="9">
    <source>
        <dbReference type="ARBA" id="ARBA00022993"/>
    </source>
</evidence>
<evidence type="ECO:0000256" key="8">
    <source>
        <dbReference type="ARBA" id="ARBA00022842"/>
    </source>
</evidence>
<dbReference type="PANTHER" id="PTHR21342:SF1">
    <property type="entry name" value="PHOSPHOPANTETHEINE ADENYLYLTRANSFERASE"/>
    <property type="match status" value="1"/>
</dbReference>
<evidence type="ECO:0000256" key="6">
    <source>
        <dbReference type="ARBA" id="ARBA00022741"/>
    </source>
</evidence>
<dbReference type="GO" id="GO:0015937">
    <property type="term" value="P:coenzyme A biosynthetic process"/>
    <property type="evidence" value="ECO:0007669"/>
    <property type="project" value="UniProtKB-KW"/>
</dbReference>
<reference evidence="12" key="1">
    <citation type="submission" date="2018-10" db="EMBL/GenBank/DDBJ databases">
        <authorList>
            <person name="Gruber-Vodicka H."/>
            <person name="Jaeckle O."/>
        </authorList>
    </citation>
    <scope>NUCLEOTIDE SEQUENCE</scope>
</reference>
<dbReference type="NCBIfam" id="TIGR01510">
    <property type="entry name" value="coaD_prev_kdtB"/>
    <property type="match status" value="1"/>
</dbReference>
<dbReference type="InterPro" id="IPR001980">
    <property type="entry name" value="PPAT"/>
</dbReference>
<feature type="domain" description="Cytidyltransferase-like" evidence="11">
    <location>
        <begin position="7"/>
        <end position="140"/>
    </location>
</feature>
<protein>
    <recommendedName>
        <fullName evidence="2">Phosphopantetheine adenylyltransferase</fullName>
        <ecNumber evidence="1">2.7.7.3</ecNumber>
    </recommendedName>
</protein>
<evidence type="ECO:0000256" key="4">
    <source>
        <dbReference type="ARBA" id="ARBA00022679"/>
    </source>
</evidence>
<keyword evidence="4 12" id="KW-0808">Transferase</keyword>
<dbReference type="EC" id="2.7.7.3" evidence="1"/>
<evidence type="ECO:0000313" key="12">
    <source>
        <dbReference type="EMBL" id="VBB68923.1"/>
    </source>
</evidence>
<dbReference type="Gene3D" id="3.40.50.620">
    <property type="entry name" value="HUPs"/>
    <property type="match status" value="1"/>
</dbReference>
<evidence type="ECO:0000256" key="3">
    <source>
        <dbReference type="ARBA" id="ARBA00022490"/>
    </source>
</evidence>
<gene>
    <name evidence="12" type="ORF">RIEGSTA812A_PEG_396</name>
</gene>
<dbReference type="CDD" id="cd02163">
    <property type="entry name" value="PPAT"/>
    <property type="match status" value="1"/>
</dbReference>
<keyword evidence="9" id="KW-0173">Coenzyme A biosynthesis</keyword>
<evidence type="ECO:0000256" key="5">
    <source>
        <dbReference type="ARBA" id="ARBA00022695"/>
    </source>
</evidence>
<evidence type="ECO:0000256" key="10">
    <source>
        <dbReference type="ARBA" id="ARBA00029346"/>
    </source>
</evidence>
<evidence type="ECO:0000259" key="11">
    <source>
        <dbReference type="Pfam" id="PF01467"/>
    </source>
</evidence>
<keyword evidence="7" id="KW-0067">ATP-binding</keyword>